<keyword evidence="2" id="KW-1185">Reference proteome</keyword>
<dbReference type="Proteomes" id="UP000782475">
    <property type="component" value="Unassembled WGS sequence"/>
</dbReference>
<dbReference type="EMBL" id="JAHHFP010000026">
    <property type="protein sequence ID" value="MBX7274336.1"/>
    <property type="molecule type" value="Genomic_DNA"/>
</dbReference>
<evidence type="ECO:0000313" key="2">
    <source>
        <dbReference type="Proteomes" id="UP000782475"/>
    </source>
</evidence>
<name>A0ACC5VPP8_STUCH</name>
<accession>A0ACC5VPP8</accession>
<comment type="caution">
    <text evidence="1">The sequence shown here is derived from an EMBL/GenBank/DDBJ whole genome shotgun (WGS) entry which is preliminary data.</text>
</comment>
<protein>
    <submittedName>
        <fullName evidence="1">Uncharacterized protein</fullName>
    </submittedName>
</protein>
<gene>
    <name evidence="1" type="ORF">KJJ99_21360</name>
</gene>
<proteinExistence type="predicted"/>
<sequence length="553" mass="63108">MKSRVVVAGDTFRGDQASNILALYKAFAPIFNHLNIPVELYVTELNKNVVIEGWLPHWERSLQVGEVDATLACLEDASVLGFELPDHVLDNLNKRGVPWVNLAVHPIRFLDDLYLNVNASFQYNIERHAANEALIKYCASLQLPSVQERTRCAQRAGRALTIFGQTPFDKSVYFDSQFRLLDSYFAELDELAKGYDRIYYRPHPHLSDENVDALVLARYGAELAAQRDLYPWMASGDISAVCAISSSILTEAPYFGIDAFYLEPRARRFGLPINYRSLVDDISFWAKFTGMTDCENSVLGLSKVVPENFLREQFSSWSFQTPQDKLAQQVSRLERDCFAALEKNDCVSSQLSMLQRDLDELSVIVRQLEGACNEAKLTVLELEDRLAISEKRACEAEKELAYSSRALSSVLSSRTWRYTKPVRDTWVLIAKIYSWGLGRMKRILSPLVQFAIVSVLSSQKIRPWVHRCVRRFPVLYTRLRLFYRNRRFSKMLVGEAFQSSVLFSDGFSVKDRSGKEFTNNEHNCADAKSYFFTSSMAARIRKKINQEQTGSGL</sequence>
<reference evidence="1 2" key="1">
    <citation type="journal article" date="2021" name="Appl. Microbiol. Biotechnol.">
        <title>Biotechnological applications of marine bacteria in bioremediation of environments polluted with hydrocarbons and plastics.</title>
        <authorList>
            <person name="Muriel-Millan L.F."/>
            <person name="Millan-Lopez S."/>
            <person name="Pardo-Lopez L."/>
        </authorList>
    </citation>
    <scope>NUCLEOTIDE SEQUENCE [LARGE SCALE GENOMIC DNA]</scope>
    <source>
        <strain evidence="1 2">GOM4</strain>
    </source>
</reference>
<organism evidence="1 2">
    <name type="scientific">Stutzerimonas chloritidismutans</name>
    <name type="common">Pseudomonas chloritidismutans</name>
    <dbReference type="NCBI Taxonomy" id="203192"/>
    <lineage>
        <taxon>Bacteria</taxon>
        <taxon>Pseudomonadati</taxon>
        <taxon>Pseudomonadota</taxon>
        <taxon>Gammaproteobacteria</taxon>
        <taxon>Pseudomonadales</taxon>
        <taxon>Pseudomonadaceae</taxon>
        <taxon>Stutzerimonas</taxon>
    </lineage>
</organism>
<evidence type="ECO:0000313" key="1">
    <source>
        <dbReference type="EMBL" id="MBX7274336.1"/>
    </source>
</evidence>